<evidence type="ECO:0000313" key="3">
    <source>
        <dbReference type="EMBL" id="CAG6630805.1"/>
    </source>
</evidence>
<accession>A0A8D8QFL3</accession>
<protein>
    <recommendedName>
        <fullName evidence="2">Endonuclease/exonuclease/phosphatase domain-containing protein</fullName>
    </recommendedName>
</protein>
<dbReference type="GO" id="GO:0003824">
    <property type="term" value="F:catalytic activity"/>
    <property type="evidence" value="ECO:0007669"/>
    <property type="project" value="InterPro"/>
</dbReference>
<sequence length="405" mass="48164">MSPLNITTHNSNIIDIFYQNTNSLKRKTMNFYLNVLSEDHDVIVITESWLSYDITNNEVFDARYDVYRQDRVLINEKGNEKRGGGILFAIKKTIQSNPIPHMNIHTPNLETLWVKCKIFNQEIYFCVCYFPPPVKTNTLKTFIEQTCSQNNLINANLMFIGDFNLKEYGHPDQDNSTRITELNKLTNFFNLESYNQIKNKNSRTLDLCLTNLSQNKLSKNKITNIQIEKGQGLVPPVSDHPPLSITISLKSTPTPNTNKEPNKTNLNYNRAEFFKIKEEIKQINWYNLLECEEKSTDEKLELFYNKINEITNKYVPKSKNKKIKFPIWWTFNTQKLFKQKERLRKIKNKSNKQKDKYQKLRKDCKKKIREDYSKYLEDMSQNIKKDSTQFWKYYKTKRKLIKHKQ</sequence>
<dbReference type="SUPFAM" id="SSF56219">
    <property type="entry name" value="DNase I-like"/>
    <property type="match status" value="1"/>
</dbReference>
<organism evidence="3">
    <name type="scientific">Cacopsylla melanoneura</name>
    <dbReference type="NCBI Taxonomy" id="428564"/>
    <lineage>
        <taxon>Eukaryota</taxon>
        <taxon>Metazoa</taxon>
        <taxon>Ecdysozoa</taxon>
        <taxon>Arthropoda</taxon>
        <taxon>Hexapoda</taxon>
        <taxon>Insecta</taxon>
        <taxon>Pterygota</taxon>
        <taxon>Neoptera</taxon>
        <taxon>Paraneoptera</taxon>
        <taxon>Hemiptera</taxon>
        <taxon>Sternorrhyncha</taxon>
        <taxon>Psylloidea</taxon>
        <taxon>Psyllidae</taxon>
        <taxon>Psyllinae</taxon>
        <taxon>Cacopsylla</taxon>
    </lineage>
</organism>
<dbReference type="GO" id="GO:0061343">
    <property type="term" value="P:cell adhesion involved in heart morphogenesis"/>
    <property type="evidence" value="ECO:0007669"/>
    <property type="project" value="TreeGrafter"/>
</dbReference>
<evidence type="ECO:0000259" key="2">
    <source>
        <dbReference type="Pfam" id="PF14529"/>
    </source>
</evidence>
<dbReference type="AlphaFoldDB" id="A0A8D8QFL3"/>
<dbReference type="EMBL" id="HBUF01074864">
    <property type="protein sequence ID" value="CAG6630805.1"/>
    <property type="molecule type" value="Transcribed_RNA"/>
</dbReference>
<dbReference type="InterPro" id="IPR005135">
    <property type="entry name" value="Endo/exonuclease/phosphatase"/>
</dbReference>
<dbReference type="GO" id="GO:0007508">
    <property type="term" value="P:larval heart development"/>
    <property type="evidence" value="ECO:0007669"/>
    <property type="project" value="TreeGrafter"/>
</dbReference>
<dbReference type="EMBL" id="HBUF01074863">
    <property type="protein sequence ID" value="CAG6630803.1"/>
    <property type="molecule type" value="Transcribed_RNA"/>
</dbReference>
<feature type="domain" description="Endonuclease/exonuclease/phosphatase" evidence="2">
    <location>
        <begin position="123"/>
        <end position="224"/>
    </location>
</feature>
<proteinExistence type="predicted"/>
<dbReference type="Pfam" id="PF14529">
    <property type="entry name" value="Exo_endo_phos_2"/>
    <property type="match status" value="1"/>
</dbReference>
<dbReference type="PANTHER" id="PTHR33395:SF22">
    <property type="entry name" value="REVERSE TRANSCRIPTASE DOMAIN-CONTAINING PROTEIN"/>
    <property type="match status" value="1"/>
</dbReference>
<dbReference type="InterPro" id="IPR036691">
    <property type="entry name" value="Endo/exonu/phosph_ase_sf"/>
</dbReference>
<dbReference type="GO" id="GO:0031012">
    <property type="term" value="C:extracellular matrix"/>
    <property type="evidence" value="ECO:0007669"/>
    <property type="project" value="TreeGrafter"/>
</dbReference>
<reference evidence="3" key="1">
    <citation type="submission" date="2021-05" db="EMBL/GenBank/DDBJ databases">
        <authorList>
            <person name="Alioto T."/>
            <person name="Alioto T."/>
            <person name="Gomez Garrido J."/>
        </authorList>
    </citation>
    <scope>NUCLEOTIDE SEQUENCE</scope>
</reference>
<keyword evidence="1" id="KW-0175">Coiled coil</keyword>
<feature type="coiled-coil region" evidence="1">
    <location>
        <begin position="340"/>
        <end position="370"/>
    </location>
</feature>
<name>A0A8D8QFL3_9HEMI</name>
<dbReference type="PANTHER" id="PTHR33395">
    <property type="entry name" value="TRANSCRIPTASE, PUTATIVE-RELATED-RELATED"/>
    <property type="match status" value="1"/>
</dbReference>
<dbReference type="Gene3D" id="3.60.10.10">
    <property type="entry name" value="Endonuclease/exonuclease/phosphatase"/>
    <property type="match status" value="1"/>
</dbReference>
<evidence type="ECO:0000256" key="1">
    <source>
        <dbReference type="SAM" id="Coils"/>
    </source>
</evidence>